<dbReference type="AlphaFoldDB" id="A0A9N9HNC8"/>
<keyword evidence="2" id="KW-1185">Reference proteome</keyword>
<dbReference type="Proteomes" id="UP000789759">
    <property type="component" value="Unassembled WGS sequence"/>
</dbReference>
<proteinExistence type="predicted"/>
<sequence length="68" mass="7873">MSISEKQSHIAVILNELTNGSENNLVFNYNILDKNVINSNEENIKKLNFEDIDGEGYKKTEDINNWKE</sequence>
<comment type="caution">
    <text evidence="1">The sequence shown here is derived from an EMBL/GenBank/DDBJ whole genome shotgun (WGS) entry which is preliminary data.</text>
</comment>
<organism evidence="1 2">
    <name type="scientific">Cetraspora pellucida</name>
    <dbReference type="NCBI Taxonomy" id="1433469"/>
    <lineage>
        <taxon>Eukaryota</taxon>
        <taxon>Fungi</taxon>
        <taxon>Fungi incertae sedis</taxon>
        <taxon>Mucoromycota</taxon>
        <taxon>Glomeromycotina</taxon>
        <taxon>Glomeromycetes</taxon>
        <taxon>Diversisporales</taxon>
        <taxon>Gigasporaceae</taxon>
        <taxon>Cetraspora</taxon>
    </lineage>
</organism>
<evidence type="ECO:0000313" key="1">
    <source>
        <dbReference type="EMBL" id="CAG8697838.1"/>
    </source>
</evidence>
<dbReference type="EMBL" id="CAJVQA010010530">
    <property type="protein sequence ID" value="CAG8697838.1"/>
    <property type="molecule type" value="Genomic_DNA"/>
</dbReference>
<name>A0A9N9HNC8_9GLOM</name>
<accession>A0A9N9HNC8</accession>
<gene>
    <name evidence="1" type="ORF">CPELLU_LOCUS11658</name>
</gene>
<protein>
    <submittedName>
        <fullName evidence="1">4157_t:CDS:1</fullName>
    </submittedName>
</protein>
<evidence type="ECO:0000313" key="2">
    <source>
        <dbReference type="Proteomes" id="UP000789759"/>
    </source>
</evidence>
<reference evidence="1" key="1">
    <citation type="submission" date="2021-06" db="EMBL/GenBank/DDBJ databases">
        <authorList>
            <person name="Kallberg Y."/>
            <person name="Tangrot J."/>
            <person name="Rosling A."/>
        </authorList>
    </citation>
    <scope>NUCLEOTIDE SEQUENCE</scope>
    <source>
        <strain evidence="1">FL966</strain>
    </source>
</reference>